<keyword evidence="1" id="KW-0597">Phosphoprotein</keyword>
<keyword evidence="3" id="KW-0540">Nuclease</keyword>
<sequence length="112" mass="13193">MKRDHKIFIQDVLSAIDSINLFIEGMSFELFRADDKTTSAVIRKFEIIGEAIKHIPNDIREQYPEIPWKDIVGMRDRLIHGYFGIDYKIVWDTINVDLKILKTNLQKVIENM</sequence>
<dbReference type="PANTHER" id="PTHR34139">
    <property type="entry name" value="UPF0331 PROTEIN MJ0127"/>
    <property type="match status" value="1"/>
</dbReference>
<dbReference type="PANTHER" id="PTHR34139:SF1">
    <property type="entry name" value="RNASE MJ1380-RELATED"/>
    <property type="match status" value="1"/>
</dbReference>
<accession>X1K779</accession>
<dbReference type="AlphaFoldDB" id="X1K779"/>
<comment type="caution">
    <text evidence="7">The sequence shown here is derived from an EMBL/GenBank/DDBJ whole genome shotgun (WGS) entry which is preliminary data.</text>
</comment>
<keyword evidence="5" id="KW-0378">Hydrolase</keyword>
<protein>
    <recommendedName>
        <fullName evidence="8">DUF86 domain-containing protein</fullName>
    </recommendedName>
</protein>
<evidence type="ECO:0000256" key="3">
    <source>
        <dbReference type="ARBA" id="ARBA00022722"/>
    </source>
</evidence>
<keyword evidence="2" id="KW-1277">Toxin-antitoxin system</keyword>
<organism evidence="7">
    <name type="scientific">marine sediment metagenome</name>
    <dbReference type="NCBI Taxonomy" id="412755"/>
    <lineage>
        <taxon>unclassified sequences</taxon>
        <taxon>metagenomes</taxon>
        <taxon>ecological metagenomes</taxon>
    </lineage>
</organism>
<evidence type="ECO:0000256" key="6">
    <source>
        <dbReference type="ARBA" id="ARBA00024207"/>
    </source>
</evidence>
<gene>
    <name evidence="7" type="ORF">S03H2_63588</name>
</gene>
<dbReference type="EMBL" id="BARU01041217">
    <property type="protein sequence ID" value="GAH86104.1"/>
    <property type="molecule type" value="Genomic_DNA"/>
</dbReference>
<proteinExistence type="inferred from homology"/>
<evidence type="ECO:0000313" key="7">
    <source>
        <dbReference type="EMBL" id="GAH86104.1"/>
    </source>
</evidence>
<evidence type="ECO:0008006" key="8">
    <source>
        <dbReference type="Google" id="ProtNLM"/>
    </source>
</evidence>
<evidence type="ECO:0000256" key="5">
    <source>
        <dbReference type="ARBA" id="ARBA00022801"/>
    </source>
</evidence>
<dbReference type="InterPro" id="IPR051813">
    <property type="entry name" value="HepT_RNase_toxin"/>
</dbReference>
<evidence type="ECO:0000256" key="2">
    <source>
        <dbReference type="ARBA" id="ARBA00022649"/>
    </source>
</evidence>
<dbReference type="InterPro" id="IPR037038">
    <property type="entry name" value="HepT-like_sf"/>
</dbReference>
<dbReference type="GO" id="GO:0004540">
    <property type="term" value="F:RNA nuclease activity"/>
    <property type="evidence" value="ECO:0007669"/>
    <property type="project" value="InterPro"/>
</dbReference>
<dbReference type="InterPro" id="IPR008201">
    <property type="entry name" value="HepT-like"/>
</dbReference>
<reference evidence="7" key="1">
    <citation type="journal article" date="2014" name="Front. Microbiol.">
        <title>High frequency of phylogenetically diverse reductive dehalogenase-homologous genes in deep subseafloor sedimentary metagenomes.</title>
        <authorList>
            <person name="Kawai M."/>
            <person name="Futagami T."/>
            <person name="Toyoda A."/>
            <person name="Takaki Y."/>
            <person name="Nishi S."/>
            <person name="Hori S."/>
            <person name="Arai W."/>
            <person name="Tsubouchi T."/>
            <person name="Morono Y."/>
            <person name="Uchiyama I."/>
            <person name="Ito T."/>
            <person name="Fujiyama A."/>
            <person name="Inagaki F."/>
            <person name="Takami H."/>
        </authorList>
    </citation>
    <scope>NUCLEOTIDE SEQUENCE</scope>
    <source>
        <strain evidence="7">Expedition CK06-06</strain>
    </source>
</reference>
<name>X1K779_9ZZZZ</name>
<dbReference type="Pfam" id="PF01934">
    <property type="entry name" value="HepT-like"/>
    <property type="match status" value="1"/>
</dbReference>
<evidence type="ECO:0000256" key="4">
    <source>
        <dbReference type="ARBA" id="ARBA00022741"/>
    </source>
</evidence>
<evidence type="ECO:0000256" key="1">
    <source>
        <dbReference type="ARBA" id="ARBA00022553"/>
    </source>
</evidence>
<dbReference type="GO" id="GO:0110001">
    <property type="term" value="C:toxin-antitoxin complex"/>
    <property type="evidence" value="ECO:0007669"/>
    <property type="project" value="InterPro"/>
</dbReference>
<dbReference type="GO" id="GO:0016787">
    <property type="term" value="F:hydrolase activity"/>
    <property type="evidence" value="ECO:0007669"/>
    <property type="project" value="UniProtKB-KW"/>
</dbReference>
<dbReference type="GO" id="GO:0000166">
    <property type="term" value="F:nucleotide binding"/>
    <property type="evidence" value="ECO:0007669"/>
    <property type="project" value="UniProtKB-KW"/>
</dbReference>
<dbReference type="Gene3D" id="1.20.120.580">
    <property type="entry name" value="bsu32300-like"/>
    <property type="match status" value="1"/>
</dbReference>
<comment type="similarity">
    <text evidence="6">Belongs to the HepT RNase toxin family.</text>
</comment>
<keyword evidence="4" id="KW-0547">Nucleotide-binding</keyword>